<keyword evidence="2" id="KW-1185">Reference proteome</keyword>
<evidence type="ECO:0000313" key="2">
    <source>
        <dbReference type="Proteomes" id="UP000238071"/>
    </source>
</evidence>
<reference evidence="1 2" key="1">
    <citation type="submission" date="2018-02" db="EMBL/GenBank/DDBJ databases">
        <title>Subsurface microbial communities from deep shales in Ohio and West Virginia, USA.</title>
        <authorList>
            <person name="Wrighton K."/>
        </authorList>
    </citation>
    <scope>NUCLEOTIDE SEQUENCE [LARGE SCALE GENOMIC DNA]</scope>
    <source>
        <strain evidence="1 2">OWC-G53F</strain>
    </source>
</reference>
<dbReference type="EMBL" id="PTIY01000003">
    <property type="protein sequence ID" value="PPK72694.1"/>
    <property type="molecule type" value="Genomic_DNA"/>
</dbReference>
<dbReference type="AlphaFoldDB" id="A0A2S6H5F6"/>
<accession>A0A2S6H5F6</accession>
<organism evidence="1 2">
    <name type="scientific">Methylobacter tundripaludum</name>
    <dbReference type="NCBI Taxonomy" id="173365"/>
    <lineage>
        <taxon>Bacteria</taxon>
        <taxon>Pseudomonadati</taxon>
        <taxon>Pseudomonadota</taxon>
        <taxon>Gammaproteobacteria</taxon>
        <taxon>Methylococcales</taxon>
        <taxon>Methylococcaceae</taxon>
        <taxon>Methylobacter</taxon>
    </lineage>
</organism>
<dbReference type="RefSeq" id="WP_104422790.1">
    <property type="nucleotide sequence ID" value="NZ_PTIY01000003.1"/>
</dbReference>
<sequence length="63" mass="7187">MSNQAQETREILEDVVGRWSPDTGEELNIRMMRALLNLAAFEKDIAAKRAGQQPIRTDYPIDL</sequence>
<name>A0A2S6H5F6_9GAMM</name>
<protein>
    <submittedName>
        <fullName evidence="1">Uncharacterized protein</fullName>
    </submittedName>
</protein>
<dbReference type="Proteomes" id="UP000238071">
    <property type="component" value="Unassembled WGS sequence"/>
</dbReference>
<gene>
    <name evidence="1" type="ORF">B0F88_103127</name>
</gene>
<comment type="caution">
    <text evidence="1">The sequence shown here is derived from an EMBL/GenBank/DDBJ whole genome shotgun (WGS) entry which is preliminary data.</text>
</comment>
<proteinExistence type="predicted"/>
<evidence type="ECO:0000313" key="1">
    <source>
        <dbReference type="EMBL" id="PPK72694.1"/>
    </source>
</evidence>